<organism evidence="2 3">
    <name type="scientific">Flavihumibacter fluminis</name>
    <dbReference type="NCBI Taxonomy" id="2909236"/>
    <lineage>
        <taxon>Bacteria</taxon>
        <taxon>Pseudomonadati</taxon>
        <taxon>Bacteroidota</taxon>
        <taxon>Chitinophagia</taxon>
        <taxon>Chitinophagales</taxon>
        <taxon>Chitinophagaceae</taxon>
        <taxon>Flavihumibacter</taxon>
    </lineage>
</organism>
<keyword evidence="1" id="KW-0732">Signal</keyword>
<evidence type="ECO:0000313" key="3">
    <source>
        <dbReference type="Proteomes" id="UP001200145"/>
    </source>
</evidence>
<evidence type="ECO:0000313" key="2">
    <source>
        <dbReference type="EMBL" id="MCF1714548.1"/>
    </source>
</evidence>
<feature type="signal peptide" evidence="1">
    <location>
        <begin position="1"/>
        <end position="26"/>
    </location>
</feature>
<protein>
    <submittedName>
        <fullName evidence="2">SusD/RagB family nutrient-binding outer membrane lipoprotein</fullName>
    </submittedName>
</protein>
<dbReference type="InterPro" id="IPR011990">
    <property type="entry name" value="TPR-like_helical_dom_sf"/>
</dbReference>
<keyword evidence="3" id="KW-1185">Reference proteome</keyword>
<dbReference type="Pfam" id="PF12771">
    <property type="entry name" value="SusD-like_2"/>
    <property type="match status" value="1"/>
</dbReference>
<proteinExistence type="predicted"/>
<comment type="caution">
    <text evidence="2">The sequence shown here is derived from an EMBL/GenBank/DDBJ whole genome shotgun (WGS) entry which is preliminary data.</text>
</comment>
<dbReference type="InterPro" id="IPR041662">
    <property type="entry name" value="SusD-like_2"/>
</dbReference>
<dbReference type="RefSeq" id="WP_234865315.1">
    <property type="nucleotide sequence ID" value="NZ_JAKEVY010000002.1"/>
</dbReference>
<reference evidence="2 3" key="1">
    <citation type="submission" date="2022-01" db="EMBL/GenBank/DDBJ databases">
        <title>Flavihumibacter sp. nov., isolated from sediment of a river.</title>
        <authorList>
            <person name="Liu H."/>
        </authorList>
    </citation>
    <scope>NUCLEOTIDE SEQUENCE [LARGE SCALE GENOMIC DNA]</scope>
    <source>
        <strain evidence="2 3">RY-1</strain>
    </source>
</reference>
<dbReference type="PROSITE" id="PS51257">
    <property type="entry name" value="PROKAR_LIPOPROTEIN"/>
    <property type="match status" value="1"/>
</dbReference>
<sequence>MKNIKKISVGLLMGATVLATSCKKQAFVDANIAPNTLYEVNPQDQFLKASIATQNDFEYYYDVYRKLNYWMQYTTPSAGNGANFNLPSAQFNYRYGNFYNNIGNALIDAIKIIESKPADEQPSYAQIKALSEILLAYYAFYTSDINGSIPFSEAFQARYGGTLTPKFDTQEQVFDQVDNMVKAAVASLKSNTSNQVAVGNNDPFFNGNITSWIKTGNALRLKVGLRLMKRNPTKLAAIANEVFAEPDQMSAIGDSWMLKTGPSYANATGNWNPSGFLAGKPVVDFMKSKDDPRLRIFYRPNKDQDYVGSWTSPDDTKIPANAALYQEDSSFSELQHRIFTPNHSYGTAGDGSAFFPMLTYAEYCFIRADLAARGIAGSNAETWYKNGIMASIDLYNQQAKLAKVPEYVEVTAAEKDAYYEEVGVKYDPAKATELIAIQAYLDFYRNPMEAWAWWKRTGFPNTTSVLAWSDLKSNGSTLPLPRRASLSPLPTTSMLFENQAAAFQQMGSDPEYGSGPGDAFGRVWWDKQ</sequence>
<feature type="chain" id="PRO_5045445291" evidence="1">
    <location>
        <begin position="27"/>
        <end position="528"/>
    </location>
</feature>
<gene>
    <name evidence="2" type="ORF">L0U88_07925</name>
</gene>
<name>A0ABS9BHL7_9BACT</name>
<dbReference type="EMBL" id="JAKEVY010000002">
    <property type="protein sequence ID" value="MCF1714548.1"/>
    <property type="molecule type" value="Genomic_DNA"/>
</dbReference>
<keyword evidence="2" id="KW-0449">Lipoprotein</keyword>
<evidence type="ECO:0000256" key="1">
    <source>
        <dbReference type="SAM" id="SignalP"/>
    </source>
</evidence>
<dbReference type="Proteomes" id="UP001200145">
    <property type="component" value="Unassembled WGS sequence"/>
</dbReference>
<accession>A0ABS9BHL7</accession>
<dbReference type="SUPFAM" id="SSF48452">
    <property type="entry name" value="TPR-like"/>
    <property type="match status" value="1"/>
</dbReference>
<dbReference type="Gene3D" id="1.25.40.390">
    <property type="match status" value="1"/>
</dbReference>